<dbReference type="GO" id="GO:0009055">
    <property type="term" value="F:electron transfer activity"/>
    <property type="evidence" value="ECO:0007669"/>
    <property type="project" value="TreeGrafter"/>
</dbReference>
<feature type="domain" description="Flavodoxin-like fold" evidence="2">
    <location>
        <begin position="7"/>
        <end position="168"/>
    </location>
</feature>
<keyword evidence="4" id="KW-1185">Reference proteome</keyword>
<dbReference type="KEGG" id="run:DR864_15445"/>
<dbReference type="EMBL" id="CP030850">
    <property type="protein sequence ID" value="AXE19045.1"/>
    <property type="molecule type" value="Genomic_DNA"/>
</dbReference>
<dbReference type="Pfam" id="PF02525">
    <property type="entry name" value="Flavodoxin_2"/>
    <property type="match status" value="1"/>
</dbReference>
<evidence type="ECO:0000256" key="1">
    <source>
        <dbReference type="ARBA" id="ARBA00023002"/>
    </source>
</evidence>
<evidence type="ECO:0000313" key="4">
    <source>
        <dbReference type="Proteomes" id="UP000251993"/>
    </source>
</evidence>
<name>A0A344TK74_9BACT</name>
<evidence type="ECO:0000313" key="3">
    <source>
        <dbReference type="EMBL" id="AXE19045.1"/>
    </source>
</evidence>
<keyword evidence="1" id="KW-0560">Oxidoreductase</keyword>
<sequence>MLPEKNKVLVLFTHPLLERSRANRLILKSYSDREDVTFHDLYERYPDFNIDVEYEKELLLQHEMIIWHHPFYWYSCPPLLKQWIDMVLEVGWAYGPGGDALEGKSILQTITVGGGVQAYQESGHNRFTIREFLRPFEQTANLCKMNYFPPFVIHGTHRLDKQGFTDYAAELGLFLDNWQDIQYQPNLYQHTYINDLLKKIATTK</sequence>
<dbReference type="InterPro" id="IPR003680">
    <property type="entry name" value="Flavodoxin_fold"/>
</dbReference>
<dbReference type="InterPro" id="IPR046980">
    <property type="entry name" value="KefG/KefF"/>
</dbReference>
<reference evidence="3 4" key="1">
    <citation type="submission" date="2018-07" db="EMBL/GenBank/DDBJ databases">
        <title>Genome sequencing of Runella.</title>
        <authorList>
            <person name="Baek M.-G."/>
            <person name="Yi H."/>
        </authorList>
    </citation>
    <scope>NUCLEOTIDE SEQUENCE [LARGE SCALE GENOMIC DNA]</scope>
    <source>
        <strain evidence="3 4">HYN0085</strain>
    </source>
</reference>
<dbReference type="AlphaFoldDB" id="A0A344TK74"/>
<dbReference type="GO" id="GO:0003955">
    <property type="term" value="F:NAD(P)H dehydrogenase (quinone) activity"/>
    <property type="evidence" value="ECO:0007669"/>
    <property type="project" value="TreeGrafter"/>
</dbReference>
<dbReference type="PANTHER" id="PTHR47307:SF1">
    <property type="entry name" value="GLUTATHIONE-REGULATED POTASSIUM-EFFLUX SYSTEM ANCILLARY PROTEIN KEFG"/>
    <property type="match status" value="1"/>
</dbReference>
<gene>
    <name evidence="3" type="ORF">DR864_15445</name>
</gene>
<protein>
    <submittedName>
        <fullName evidence="3">NAD(P)H oxidoreductase</fullName>
    </submittedName>
</protein>
<organism evidence="3 4">
    <name type="scientific">Runella rosea</name>
    <dbReference type="NCBI Taxonomy" id="2259595"/>
    <lineage>
        <taxon>Bacteria</taxon>
        <taxon>Pseudomonadati</taxon>
        <taxon>Bacteroidota</taxon>
        <taxon>Cytophagia</taxon>
        <taxon>Cytophagales</taxon>
        <taxon>Spirosomataceae</taxon>
        <taxon>Runella</taxon>
    </lineage>
</organism>
<dbReference type="Proteomes" id="UP000251993">
    <property type="component" value="Chromosome"/>
</dbReference>
<dbReference type="GO" id="GO:0010181">
    <property type="term" value="F:FMN binding"/>
    <property type="evidence" value="ECO:0007669"/>
    <property type="project" value="TreeGrafter"/>
</dbReference>
<dbReference type="OrthoDB" id="652200at2"/>
<accession>A0A344TK74</accession>
<dbReference type="PANTHER" id="PTHR47307">
    <property type="entry name" value="GLUTATHIONE-REGULATED POTASSIUM-EFFLUX SYSTEM ANCILLARY PROTEIN KEFG"/>
    <property type="match status" value="1"/>
</dbReference>
<evidence type="ECO:0000259" key="2">
    <source>
        <dbReference type="Pfam" id="PF02525"/>
    </source>
</evidence>
<dbReference type="InterPro" id="IPR029039">
    <property type="entry name" value="Flavoprotein-like_sf"/>
</dbReference>
<dbReference type="SUPFAM" id="SSF52218">
    <property type="entry name" value="Flavoproteins"/>
    <property type="match status" value="1"/>
</dbReference>
<dbReference type="Gene3D" id="3.40.50.360">
    <property type="match status" value="1"/>
</dbReference>
<proteinExistence type="predicted"/>